<evidence type="ECO:0000313" key="4">
    <source>
        <dbReference type="Proteomes" id="UP000323594"/>
    </source>
</evidence>
<dbReference type="RefSeq" id="WP_024753328.1">
    <property type="nucleotide sequence ID" value="NZ_CDNC01000051.1"/>
</dbReference>
<dbReference type="AlphaFoldDB" id="A0A0B7H2A3"/>
<dbReference type="GeneID" id="57752747"/>
<evidence type="ECO:0000313" key="2">
    <source>
        <dbReference type="EMBL" id="QEJ97643.1"/>
    </source>
</evidence>
<keyword evidence="3" id="KW-1185">Reference proteome</keyword>
<reference evidence="2 4" key="3">
    <citation type="submission" date="2019-08" db="EMBL/GenBank/DDBJ databases">
        <authorList>
            <person name="Kuhnert P."/>
        </authorList>
    </citation>
    <scope>NUCLEOTIDE SEQUENCE [LARGE SCALE GENOMIC DNA]</scope>
    <source>
        <strain evidence="2 4">B36.5</strain>
    </source>
</reference>
<dbReference type="EMBL" id="CDNC01000051">
    <property type="protein sequence ID" value="CEM63380.1"/>
    <property type="molecule type" value="Genomic_DNA"/>
</dbReference>
<name>A0A0B7H2A3_TREPH</name>
<protein>
    <submittedName>
        <fullName evidence="2">Zinc ribbon domain-containing protein</fullName>
    </submittedName>
</protein>
<gene>
    <name evidence="2" type="ORF">FUT82_06310</name>
    <name evidence="1" type="ORF">TPHV1_90009</name>
</gene>
<proteinExistence type="predicted"/>
<dbReference type="Proteomes" id="UP000323594">
    <property type="component" value="Chromosome"/>
</dbReference>
<dbReference type="OrthoDB" id="308397at2"/>
<accession>A0A0B7H2A3</accession>
<reference evidence="3" key="2">
    <citation type="submission" date="2015-01" db="EMBL/GenBank/DDBJ databases">
        <authorList>
            <person name="Manzoor Shahid"/>
            <person name="Zubair Saima"/>
        </authorList>
    </citation>
    <scope>NUCLEOTIDE SEQUENCE [LARGE SCALE GENOMIC DNA]</scope>
    <source>
        <strain evidence="3">V1</strain>
    </source>
</reference>
<reference evidence="1" key="1">
    <citation type="submission" date="2015-01" db="EMBL/GenBank/DDBJ databases">
        <authorList>
            <person name="Xiang T."/>
            <person name="Song Y."/>
            <person name="Huang L."/>
            <person name="Wang B."/>
            <person name="Wu P."/>
        </authorList>
    </citation>
    <scope>NUCLEOTIDE SEQUENCE [LARGE SCALE GENOMIC DNA]</scope>
    <source>
        <strain evidence="1">V1</strain>
    </source>
</reference>
<evidence type="ECO:0000313" key="1">
    <source>
        <dbReference type="EMBL" id="CEM63380.1"/>
    </source>
</evidence>
<dbReference type="EMBL" id="CP042817">
    <property type="protein sequence ID" value="QEJ97643.1"/>
    <property type="molecule type" value="Genomic_DNA"/>
</dbReference>
<dbReference type="Proteomes" id="UP000042527">
    <property type="component" value="Unassembled WGS sequence"/>
</dbReference>
<sequence length="63" mass="6616">MHKLTNNIMGQGLSGDRQSVFHCTACGHGFIATAKATGIFSPLGGTPKCPKCGSRKTIEIAMH</sequence>
<evidence type="ECO:0000313" key="3">
    <source>
        <dbReference type="Proteomes" id="UP000042527"/>
    </source>
</evidence>
<organism evidence="1 3">
    <name type="scientific">Treponema phagedenis</name>
    <dbReference type="NCBI Taxonomy" id="162"/>
    <lineage>
        <taxon>Bacteria</taxon>
        <taxon>Pseudomonadati</taxon>
        <taxon>Spirochaetota</taxon>
        <taxon>Spirochaetia</taxon>
        <taxon>Spirochaetales</taxon>
        <taxon>Treponemataceae</taxon>
        <taxon>Treponema</taxon>
    </lineage>
</organism>